<evidence type="ECO:0000313" key="3">
    <source>
        <dbReference type="Proteomes" id="UP000827892"/>
    </source>
</evidence>
<dbReference type="PANTHER" id="PTHR36948:SF1">
    <property type="entry name" value="EGG-LAYING DEFECTIVE PROTEIN 26"/>
    <property type="match status" value="1"/>
</dbReference>
<proteinExistence type="predicted"/>
<reference evidence="2 3" key="1">
    <citation type="submission" date="2022-02" db="EMBL/GenBank/DDBJ databases">
        <title>Chromosome-level reference genomes for two strains of Caenorhabditis briggsae: an improved platform for comparative genomics.</title>
        <authorList>
            <person name="Stevens L."/>
            <person name="Andersen E.C."/>
        </authorList>
    </citation>
    <scope>NUCLEOTIDE SEQUENCE [LARGE SCALE GENOMIC DNA]</scope>
    <source>
        <strain evidence="2">QX1410_ONT</strain>
        <tissue evidence="2">Whole-organism</tissue>
    </source>
</reference>
<sequence length="253" mass="28898">MEELKHRVAACQSRWNVASTEQVNFYTSRVGQHYAILVTKGMWYKVRLFVEKEYSNCPSVPLHETLVNGDRNRIEQDDLTENEHLTLNGVKERIENFHNFFKKPDFKAARKIMDQSGYFYPYFIREVPKDYASNPDRYLKRGDIIATPFVKFAVHTAIYLGNGQVSHVSGHGGGKAAGVARIGRLLGDFTTKGTENILIVYLPLRIRTGEEIAKKAEELAADKFRDGDYNILLRNCQHFVFLCATGVEFAINI</sequence>
<organism evidence="2 3">
    <name type="scientific">Caenorhabditis briggsae</name>
    <dbReference type="NCBI Taxonomy" id="6238"/>
    <lineage>
        <taxon>Eukaryota</taxon>
        <taxon>Metazoa</taxon>
        <taxon>Ecdysozoa</taxon>
        <taxon>Nematoda</taxon>
        <taxon>Chromadorea</taxon>
        <taxon>Rhabditida</taxon>
        <taxon>Rhabditina</taxon>
        <taxon>Rhabditomorpha</taxon>
        <taxon>Rhabditoidea</taxon>
        <taxon>Rhabditidae</taxon>
        <taxon>Peloderinae</taxon>
        <taxon>Caenorhabditis</taxon>
    </lineage>
</organism>
<evidence type="ECO:0000259" key="1">
    <source>
        <dbReference type="PROSITE" id="PS51934"/>
    </source>
</evidence>
<dbReference type="PANTHER" id="PTHR36948">
    <property type="entry name" value="PROTEIN CBG04856"/>
    <property type="match status" value="1"/>
</dbReference>
<gene>
    <name evidence="2" type="ORF">L3Y34_009329</name>
</gene>
<dbReference type="Gene3D" id="3.90.1720.10">
    <property type="entry name" value="endopeptidase domain like (from Nostoc punctiforme)"/>
    <property type="match status" value="1"/>
</dbReference>
<dbReference type="AlphaFoldDB" id="A0AAE9D2X2"/>
<accession>A0AAE9D2X2</accession>
<dbReference type="EMBL" id="CP090895">
    <property type="protein sequence ID" value="ULT91628.1"/>
    <property type="molecule type" value="Genomic_DNA"/>
</dbReference>
<protein>
    <recommendedName>
        <fullName evidence="1">LRAT domain-containing protein</fullName>
    </recommendedName>
</protein>
<evidence type="ECO:0000313" key="2">
    <source>
        <dbReference type="EMBL" id="ULT91628.1"/>
    </source>
</evidence>
<name>A0AAE9D2X2_CAEBR</name>
<dbReference type="Proteomes" id="UP000827892">
    <property type="component" value="Chromosome V"/>
</dbReference>
<dbReference type="InterPro" id="IPR053372">
    <property type="entry name" value="Vulval_toroid_morpho-assoc"/>
</dbReference>
<dbReference type="Pfam" id="PF04970">
    <property type="entry name" value="LRAT"/>
    <property type="match status" value="1"/>
</dbReference>
<dbReference type="PROSITE" id="PS51934">
    <property type="entry name" value="LRAT"/>
    <property type="match status" value="1"/>
</dbReference>
<dbReference type="InterPro" id="IPR007053">
    <property type="entry name" value="LRAT_dom"/>
</dbReference>
<feature type="domain" description="LRAT" evidence="1">
    <location>
        <begin position="145"/>
        <end position="252"/>
    </location>
</feature>